<evidence type="ECO:0000256" key="1">
    <source>
        <dbReference type="PROSITE-ProRule" id="PRU01250"/>
    </source>
</evidence>
<feature type="binding site" evidence="1">
    <location>
        <position position="10"/>
    </location>
    <ligand>
        <name>Zn(2+)</name>
        <dbReference type="ChEBI" id="CHEBI:29105"/>
    </ligand>
</feature>
<dbReference type="Gene3D" id="6.20.220.10">
    <property type="entry name" value="ClpX chaperone, C4-type zinc finger domain"/>
    <property type="match status" value="1"/>
</dbReference>
<feature type="domain" description="ClpX-type ZB" evidence="2">
    <location>
        <begin position="1"/>
        <end position="51"/>
    </location>
</feature>
<organism evidence="3">
    <name type="scientific">Salmonella enterica subsp. salamae</name>
    <dbReference type="NCBI Taxonomy" id="59202"/>
    <lineage>
        <taxon>Bacteria</taxon>
        <taxon>Pseudomonadati</taxon>
        <taxon>Pseudomonadota</taxon>
        <taxon>Gammaproteobacteria</taxon>
        <taxon>Enterobacterales</taxon>
        <taxon>Enterobacteriaceae</taxon>
        <taxon>Salmonella</taxon>
    </lineage>
</organism>
<keyword evidence="1" id="KW-0862">Zinc</keyword>
<dbReference type="PROSITE" id="PS51902">
    <property type="entry name" value="CLPX_ZB"/>
    <property type="match status" value="1"/>
</dbReference>
<dbReference type="Proteomes" id="UP000839852">
    <property type="component" value="Unassembled WGS sequence"/>
</dbReference>
<dbReference type="SMART" id="SM00994">
    <property type="entry name" value="zf-C4_ClpX"/>
    <property type="match status" value="1"/>
</dbReference>
<dbReference type="GO" id="GO:0051082">
    <property type="term" value="F:unfolded protein binding"/>
    <property type="evidence" value="ECO:0007669"/>
    <property type="project" value="UniProtKB-UniRule"/>
</dbReference>
<protein>
    <recommendedName>
        <fullName evidence="2">ClpX-type ZB domain-containing protein</fullName>
    </recommendedName>
</protein>
<keyword evidence="1" id="KW-0143">Chaperone</keyword>
<keyword evidence="1" id="KW-0479">Metal-binding</keyword>
<feature type="binding site" evidence="1">
    <location>
        <position position="32"/>
    </location>
    <ligand>
        <name>Zn(2+)</name>
        <dbReference type="ChEBI" id="CHEBI:29105"/>
    </ligand>
</feature>
<name>A0A5Y2LTZ3_SALER</name>
<dbReference type="GO" id="GO:0046983">
    <property type="term" value="F:protein dimerization activity"/>
    <property type="evidence" value="ECO:0007669"/>
    <property type="project" value="UniProtKB-UniRule"/>
</dbReference>
<comment type="similarity">
    <text evidence="1">Belongs to the ClpX chaperone family.</text>
</comment>
<feature type="binding site" evidence="1">
    <location>
        <position position="7"/>
    </location>
    <ligand>
        <name>Zn(2+)</name>
        <dbReference type="ChEBI" id="CHEBI:29105"/>
    </ligand>
</feature>
<evidence type="ECO:0000313" key="3">
    <source>
        <dbReference type="EMBL" id="ECE6361617.1"/>
    </source>
</evidence>
<dbReference type="InterPro" id="IPR010603">
    <property type="entry name" value="Znf_CppX_C4"/>
</dbReference>
<feature type="binding site" evidence="1">
    <location>
        <position position="35"/>
    </location>
    <ligand>
        <name>Zn(2+)</name>
        <dbReference type="ChEBI" id="CHEBI:29105"/>
    </ligand>
</feature>
<proteinExistence type="inferred from homology"/>
<comment type="caution">
    <text evidence="3">The sequence shown here is derived from an EMBL/GenBank/DDBJ whole genome shotgun (WGS) entry which is preliminary data.</text>
</comment>
<sequence length="112" mass="12078">MNKYYTCSFCGANEMDAKKIIAKGGNADPAICSECVVRCVGVLANTSTTESTRSTEMNNAASIEFWQLITALSEMAISSLKAAQEMGDEESACLIAKKLSVKFDYAPCRETV</sequence>
<dbReference type="Pfam" id="PF06689">
    <property type="entry name" value="zf-C4_ClpX"/>
    <property type="match status" value="1"/>
</dbReference>
<dbReference type="GO" id="GO:0006457">
    <property type="term" value="P:protein folding"/>
    <property type="evidence" value="ECO:0007669"/>
    <property type="project" value="UniProtKB-UniRule"/>
</dbReference>
<dbReference type="AlphaFoldDB" id="A0A5Y2LTZ3"/>
<gene>
    <name evidence="3" type="ORF">DPA05_18495</name>
</gene>
<accession>A0A5Y2LTZ3</accession>
<dbReference type="GO" id="GO:0008270">
    <property type="term" value="F:zinc ion binding"/>
    <property type="evidence" value="ECO:0007669"/>
    <property type="project" value="UniProtKB-UniRule"/>
</dbReference>
<dbReference type="EMBL" id="AAIIOQ010000024">
    <property type="protein sequence ID" value="ECE6361617.1"/>
    <property type="molecule type" value="Genomic_DNA"/>
</dbReference>
<dbReference type="SUPFAM" id="SSF57716">
    <property type="entry name" value="Glucocorticoid receptor-like (DNA-binding domain)"/>
    <property type="match status" value="1"/>
</dbReference>
<dbReference type="InterPro" id="IPR038366">
    <property type="entry name" value="Znf_CppX_C4_sf"/>
</dbReference>
<dbReference type="InterPro" id="IPR059188">
    <property type="entry name" value="Znf_CLPX-like"/>
</dbReference>
<reference evidence="3" key="1">
    <citation type="submission" date="2018-06" db="EMBL/GenBank/DDBJ databases">
        <authorList>
            <person name="Ashton P.M."/>
            <person name="Dallman T."/>
            <person name="Nair S."/>
            <person name="De Pinna E."/>
            <person name="Peters T."/>
            <person name="Grant K."/>
        </authorList>
    </citation>
    <scope>NUCLEOTIDE SEQUENCE [LARGE SCALE GENOMIC DNA]</scope>
    <source>
        <strain evidence="3">319688</strain>
    </source>
</reference>
<evidence type="ECO:0000259" key="2">
    <source>
        <dbReference type="PROSITE" id="PS51902"/>
    </source>
</evidence>